<dbReference type="InterPro" id="IPR004695">
    <property type="entry name" value="SLAC1/Mae1/Ssu1/TehA"/>
</dbReference>
<name>A0ABM6EU60_9CLOT</name>
<dbReference type="Proteomes" id="UP000177894">
    <property type="component" value="Chromosome"/>
</dbReference>
<evidence type="ECO:0000256" key="4">
    <source>
        <dbReference type="ARBA" id="ARBA00023136"/>
    </source>
</evidence>
<dbReference type="RefSeq" id="WP_070968423.1">
    <property type="nucleotide sequence ID" value="NZ_CP017603.1"/>
</dbReference>
<gene>
    <name evidence="6" type="ORF">BJL90_12420</name>
</gene>
<feature type="transmembrane region" description="Helical" evidence="5">
    <location>
        <begin position="154"/>
        <end position="176"/>
    </location>
</feature>
<feature type="transmembrane region" description="Helical" evidence="5">
    <location>
        <begin position="277"/>
        <end position="299"/>
    </location>
</feature>
<feature type="transmembrane region" description="Helical" evidence="5">
    <location>
        <begin position="125"/>
        <end position="148"/>
    </location>
</feature>
<comment type="subcellular location">
    <subcellularLocation>
        <location evidence="1">Membrane</location>
        <topology evidence="1">Multi-pass membrane protein</topology>
    </subcellularLocation>
</comment>
<dbReference type="InterPro" id="IPR052951">
    <property type="entry name" value="Tellurite_res_ion_channel"/>
</dbReference>
<dbReference type="Pfam" id="PF03595">
    <property type="entry name" value="SLAC1"/>
    <property type="match status" value="1"/>
</dbReference>
<dbReference type="InterPro" id="IPR038665">
    <property type="entry name" value="Voltage-dep_anion_channel_sf"/>
</dbReference>
<evidence type="ECO:0000256" key="2">
    <source>
        <dbReference type="ARBA" id="ARBA00022692"/>
    </source>
</evidence>
<feature type="transmembrane region" description="Helical" evidence="5">
    <location>
        <begin position="211"/>
        <end position="231"/>
    </location>
</feature>
<evidence type="ECO:0000256" key="5">
    <source>
        <dbReference type="SAM" id="Phobius"/>
    </source>
</evidence>
<keyword evidence="3 5" id="KW-1133">Transmembrane helix</keyword>
<organism evidence="6 7">
    <name type="scientific">Clostridium formicaceticum</name>
    <dbReference type="NCBI Taxonomy" id="1497"/>
    <lineage>
        <taxon>Bacteria</taxon>
        <taxon>Bacillati</taxon>
        <taxon>Bacillota</taxon>
        <taxon>Clostridia</taxon>
        <taxon>Eubacteriales</taxon>
        <taxon>Clostridiaceae</taxon>
        <taxon>Clostridium</taxon>
    </lineage>
</organism>
<evidence type="ECO:0000256" key="3">
    <source>
        <dbReference type="ARBA" id="ARBA00022989"/>
    </source>
</evidence>
<evidence type="ECO:0000313" key="6">
    <source>
        <dbReference type="EMBL" id="AOY76595.1"/>
    </source>
</evidence>
<keyword evidence="4 5" id="KW-0472">Membrane</keyword>
<dbReference type="CDD" id="cd09325">
    <property type="entry name" value="TDT_C4-dicarb_trans"/>
    <property type="match status" value="1"/>
</dbReference>
<accession>A0ABM6EU60</accession>
<dbReference type="EMBL" id="CP017603">
    <property type="protein sequence ID" value="AOY76595.1"/>
    <property type="molecule type" value="Genomic_DNA"/>
</dbReference>
<keyword evidence="2 5" id="KW-0812">Transmembrane</keyword>
<dbReference type="Gene3D" id="1.50.10.150">
    <property type="entry name" value="Voltage-dependent anion channel"/>
    <property type="match status" value="1"/>
</dbReference>
<dbReference type="PANTHER" id="PTHR37955">
    <property type="entry name" value="TELLURITE RESISTANCE PROTEIN TEHA"/>
    <property type="match status" value="1"/>
</dbReference>
<evidence type="ECO:0000256" key="1">
    <source>
        <dbReference type="ARBA" id="ARBA00004141"/>
    </source>
</evidence>
<feature type="transmembrane region" description="Helical" evidence="5">
    <location>
        <begin position="36"/>
        <end position="54"/>
    </location>
</feature>
<feature type="transmembrane region" description="Helical" evidence="5">
    <location>
        <begin position="12"/>
        <end position="30"/>
    </location>
</feature>
<feature type="transmembrane region" description="Helical" evidence="5">
    <location>
        <begin position="92"/>
        <end position="113"/>
    </location>
</feature>
<proteinExistence type="predicted"/>
<dbReference type="PANTHER" id="PTHR37955:SF1">
    <property type="entry name" value="DEP DOMAIN-CONTAINING PROTEIN"/>
    <property type="match status" value="1"/>
</dbReference>
<feature type="transmembrane region" description="Helical" evidence="5">
    <location>
        <begin position="238"/>
        <end position="257"/>
    </location>
</feature>
<feature type="transmembrane region" description="Helical" evidence="5">
    <location>
        <begin position="183"/>
        <end position="205"/>
    </location>
</feature>
<protein>
    <submittedName>
        <fullName evidence="6">C4-dicarboxylate ABC transporter</fullName>
    </submittedName>
</protein>
<keyword evidence="7" id="KW-1185">Reference proteome</keyword>
<reference evidence="6 7" key="1">
    <citation type="submission" date="2016-10" db="EMBL/GenBank/DDBJ databases">
        <title>Complete Genome Sequence of Acetogen Clostridium formicoaceticum ATCC 27076.</title>
        <authorList>
            <person name="Bao T."/>
            <person name="Cheng C."/>
            <person name="Zhao J."/>
            <person name="Yang S.-T."/>
            <person name="Wang J."/>
            <person name="Wang M."/>
        </authorList>
    </citation>
    <scope>NUCLEOTIDE SEQUENCE [LARGE SCALE GENOMIC DNA]</scope>
    <source>
        <strain evidence="6 7">ATCC 27076</strain>
    </source>
</reference>
<evidence type="ECO:0000313" key="7">
    <source>
        <dbReference type="Proteomes" id="UP000177894"/>
    </source>
</evidence>
<sequence length="316" mass="35433">MNKVIKKIPIPIAGLMLALAATGNLVLSYGNIYRNIFGLISIMILGALTIKVSAQPESFTEAFENPVIASVSPTFSMGLMILSTYIRTYLPSIALGVWILGLLIHICLMLHFTKKYLLKFNIKKVFPSYFVVYVGIVVGSVTAPVYGFTSLGQLIFWFGFISYLVLLPLVLYRVFIIKEIPEAALPTMVIFAAPASLCLAGYLNAFSEKNMMMIVFLASLALLMLFFVLLYMPKILKLKFYPSYSAFTFPFVISGIAMKGTNNLLMNNGKEIEMLNYLVKFLEFWSILMVLYVLIRYAFFIIAPKKEIATPVTTEN</sequence>